<evidence type="ECO:0000256" key="1">
    <source>
        <dbReference type="SAM" id="Phobius"/>
    </source>
</evidence>
<dbReference type="Proteomes" id="UP000294933">
    <property type="component" value="Unassembled WGS sequence"/>
</dbReference>
<protein>
    <submittedName>
        <fullName evidence="2">Uncharacterized protein</fullName>
    </submittedName>
</protein>
<proteinExistence type="predicted"/>
<reference evidence="2 3" key="1">
    <citation type="submission" date="2018-06" db="EMBL/GenBank/DDBJ databases">
        <title>A transcriptomic atlas of mushroom development highlights an independent origin of complex multicellularity.</title>
        <authorList>
            <consortium name="DOE Joint Genome Institute"/>
            <person name="Krizsan K."/>
            <person name="Almasi E."/>
            <person name="Merenyi Z."/>
            <person name="Sahu N."/>
            <person name="Viragh M."/>
            <person name="Koszo T."/>
            <person name="Mondo S."/>
            <person name="Kiss B."/>
            <person name="Balint B."/>
            <person name="Kues U."/>
            <person name="Barry K."/>
            <person name="Hegedus J.C."/>
            <person name="Henrissat B."/>
            <person name="Johnson J."/>
            <person name="Lipzen A."/>
            <person name="Ohm R."/>
            <person name="Nagy I."/>
            <person name="Pangilinan J."/>
            <person name="Yan J."/>
            <person name="Xiong Y."/>
            <person name="Grigoriev I.V."/>
            <person name="Hibbett D.S."/>
            <person name="Nagy L.G."/>
        </authorList>
    </citation>
    <scope>NUCLEOTIDE SEQUENCE [LARGE SCALE GENOMIC DNA]</scope>
    <source>
        <strain evidence="2 3">SZMC22713</strain>
    </source>
</reference>
<dbReference type="EMBL" id="ML170190">
    <property type="protein sequence ID" value="TDL20207.1"/>
    <property type="molecule type" value="Genomic_DNA"/>
</dbReference>
<name>A0A4Y7PXS1_9AGAM</name>
<accession>A0A4Y7PXS1</accession>
<dbReference type="VEuPathDB" id="FungiDB:BD410DRAFT_791314"/>
<organism evidence="2 3">
    <name type="scientific">Rickenella mellea</name>
    <dbReference type="NCBI Taxonomy" id="50990"/>
    <lineage>
        <taxon>Eukaryota</taxon>
        <taxon>Fungi</taxon>
        <taxon>Dikarya</taxon>
        <taxon>Basidiomycota</taxon>
        <taxon>Agaricomycotina</taxon>
        <taxon>Agaricomycetes</taxon>
        <taxon>Hymenochaetales</taxon>
        <taxon>Rickenellaceae</taxon>
        <taxon>Rickenella</taxon>
    </lineage>
</organism>
<evidence type="ECO:0000313" key="2">
    <source>
        <dbReference type="EMBL" id="TDL20207.1"/>
    </source>
</evidence>
<keyword evidence="1" id="KW-1133">Transmembrane helix</keyword>
<evidence type="ECO:0000313" key="3">
    <source>
        <dbReference type="Proteomes" id="UP000294933"/>
    </source>
</evidence>
<gene>
    <name evidence="2" type="ORF">BD410DRAFT_791314</name>
</gene>
<keyword evidence="1" id="KW-0472">Membrane</keyword>
<sequence length="73" mass="8439">MKRFARCRVSGYLLVLYLQFWSPGYFLMIGVYLKTHHTTYTIDGSTGWTFQRLLARLSLPVGEAPCHDITQVL</sequence>
<keyword evidence="3" id="KW-1185">Reference proteome</keyword>
<feature type="transmembrane region" description="Helical" evidence="1">
    <location>
        <begin position="12"/>
        <end position="33"/>
    </location>
</feature>
<dbReference type="AlphaFoldDB" id="A0A4Y7PXS1"/>
<keyword evidence="1" id="KW-0812">Transmembrane</keyword>